<evidence type="ECO:0000256" key="3">
    <source>
        <dbReference type="ARBA" id="ARBA00022705"/>
    </source>
</evidence>
<comment type="caution">
    <text evidence="9">The sequence shown here is derived from an EMBL/GenBank/DDBJ whole genome shotgun (WGS) entry which is preliminary data.</text>
</comment>
<keyword evidence="10" id="KW-1185">Reference proteome</keyword>
<dbReference type="Pfam" id="PF04084">
    <property type="entry name" value="RecA-like_ORC2"/>
    <property type="match status" value="1"/>
</dbReference>
<dbReference type="GO" id="GO:0006260">
    <property type="term" value="P:DNA replication"/>
    <property type="evidence" value="ECO:0007669"/>
    <property type="project" value="UniProtKB-UniRule"/>
</dbReference>
<accession>A0AAD5WXZ9</accession>
<dbReference type="InterPro" id="IPR056773">
    <property type="entry name" value="WHD_ORC2"/>
</dbReference>
<dbReference type="GO" id="GO:0003688">
    <property type="term" value="F:DNA replication origin binding"/>
    <property type="evidence" value="ECO:0007669"/>
    <property type="project" value="UniProtKB-UniRule"/>
</dbReference>
<feature type="compositionally biased region" description="Acidic residues" evidence="6">
    <location>
        <begin position="216"/>
        <end position="245"/>
    </location>
</feature>
<evidence type="ECO:0000256" key="6">
    <source>
        <dbReference type="SAM" id="MobiDB-lite"/>
    </source>
</evidence>
<name>A0AAD5WXZ9_9FUNG</name>
<evidence type="ECO:0000313" key="9">
    <source>
        <dbReference type="EMBL" id="KAJ3038239.1"/>
    </source>
</evidence>
<dbReference type="Pfam" id="PF24882">
    <property type="entry name" value="WHD_ORC2"/>
    <property type="match status" value="1"/>
</dbReference>
<feature type="domain" description="Origin recognition complex subunit 2 winged-helix" evidence="8">
    <location>
        <begin position="537"/>
        <end position="595"/>
    </location>
</feature>
<reference evidence="9" key="1">
    <citation type="submission" date="2020-05" db="EMBL/GenBank/DDBJ databases">
        <title>Phylogenomic resolution of chytrid fungi.</title>
        <authorList>
            <person name="Stajich J.E."/>
            <person name="Amses K."/>
            <person name="Simmons R."/>
            <person name="Seto K."/>
            <person name="Myers J."/>
            <person name="Bonds A."/>
            <person name="Quandt C.A."/>
            <person name="Barry K."/>
            <person name="Liu P."/>
            <person name="Grigoriev I."/>
            <person name="Longcore J.E."/>
            <person name="James T.Y."/>
        </authorList>
    </citation>
    <scope>NUCLEOTIDE SEQUENCE</scope>
    <source>
        <strain evidence="9">JEL0318</strain>
    </source>
</reference>
<evidence type="ECO:0000256" key="5">
    <source>
        <dbReference type="RuleBase" id="RU368084"/>
    </source>
</evidence>
<comment type="subcellular location">
    <subcellularLocation>
        <location evidence="1 5">Nucleus</location>
    </subcellularLocation>
</comment>
<feature type="compositionally biased region" description="Acidic residues" evidence="6">
    <location>
        <begin position="105"/>
        <end position="117"/>
    </location>
</feature>
<feature type="compositionally biased region" description="Polar residues" evidence="6">
    <location>
        <begin position="21"/>
        <end position="40"/>
    </location>
</feature>
<dbReference type="EMBL" id="JADGJD010001749">
    <property type="protein sequence ID" value="KAJ3038239.1"/>
    <property type="molecule type" value="Genomic_DNA"/>
</dbReference>
<keyword evidence="3 5" id="KW-0235">DNA replication</keyword>
<evidence type="ECO:0000313" key="10">
    <source>
        <dbReference type="Proteomes" id="UP001212841"/>
    </source>
</evidence>
<feature type="region of interest" description="Disordered" evidence="6">
    <location>
        <begin position="105"/>
        <end position="261"/>
    </location>
</feature>
<dbReference type="InterPro" id="IPR056772">
    <property type="entry name" value="RecA-like_ORC2"/>
</dbReference>
<evidence type="ECO:0000256" key="4">
    <source>
        <dbReference type="ARBA" id="ARBA00023242"/>
    </source>
</evidence>
<keyword evidence="4 5" id="KW-0539">Nucleus</keyword>
<gene>
    <name evidence="9" type="primary">ORC2</name>
    <name evidence="9" type="ORF">HK097_003224</name>
</gene>
<dbReference type="Proteomes" id="UP001212841">
    <property type="component" value="Unassembled WGS sequence"/>
</dbReference>
<protein>
    <recommendedName>
        <fullName evidence="5">Origin recognition complex subunit 2</fullName>
    </recommendedName>
</protein>
<comment type="function">
    <text evidence="5">Component of the origin recognition complex (ORC) that binds origins of replication. DNA-binding is ATP-dependent. ORC is required to assemble the pre-replication complex necessary to initiate DNA replication.</text>
</comment>
<evidence type="ECO:0000256" key="2">
    <source>
        <dbReference type="ARBA" id="ARBA00007421"/>
    </source>
</evidence>
<evidence type="ECO:0000259" key="7">
    <source>
        <dbReference type="Pfam" id="PF04084"/>
    </source>
</evidence>
<organism evidence="9 10">
    <name type="scientific">Rhizophlyctis rosea</name>
    <dbReference type="NCBI Taxonomy" id="64517"/>
    <lineage>
        <taxon>Eukaryota</taxon>
        <taxon>Fungi</taxon>
        <taxon>Fungi incertae sedis</taxon>
        <taxon>Chytridiomycota</taxon>
        <taxon>Chytridiomycota incertae sedis</taxon>
        <taxon>Chytridiomycetes</taxon>
        <taxon>Rhizophlyctidales</taxon>
        <taxon>Rhizophlyctidaceae</taxon>
        <taxon>Rhizophlyctis</taxon>
    </lineage>
</organism>
<feature type="domain" description="Origin recognition complex subunit 2 RecA-like" evidence="7">
    <location>
        <begin position="308"/>
        <end position="471"/>
    </location>
</feature>
<feature type="compositionally biased region" description="Polar residues" evidence="6">
    <location>
        <begin position="168"/>
        <end position="183"/>
    </location>
</feature>
<comment type="similarity">
    <text evidence="2 5">Belongs to the ORC2 family.</text>
</comment>
<evidence type="ECO:0000259" key="8">
    <source>
        <dbReference type="Pfam" id="PF24882"/>
    </source>
</evidence>
<dbReference type="InterPro" id="IPR007220">
    <property type="entry name" value="ORC2"/>
</dbReference>
<feature type="region of interest" description="Disordered" evidence="6">
    <location>
        <begin position="1"/>
        <end position="80"/>
    </location>
</feature>
<dbReference type="PANTHER" id="PTHR14052:SF0">
    <property type="entry name" value="ORIGIN RECOGNITION COMPLEX SUBUNIT 2"/>
    <property type="match status" value="1"/>
</dbReference>
<proteinExistence type="inferred from homology"/>
<evidence type="ECO:0000256" key="1">
    <source>
        <dbReference type="ARBA" id="ARBA00004123"/>
    </source>
</evidence>
<sequence length="610" mass="66756">MDSGALPDTPSSRARKRRVQTGLTLNPQPKRSSALATASASEDDFNEDRETIDVLRATPQKAGGDDKENGTGGGVLTPGKEIYGFEKKGRKSGLLRSELSGVAVVEEEASGVEEEGGESGMELPNTPTSRRRGRTSMTGAVEPVGSVTPSNGRGKRPIVMDKGKTPDRGNSTGKTAVTPSSRVAQLKRTLDEAASTPQSVRAKKRRVSKRLATVMVEEDGSEEDGEDEEADDEDEEEEEDEDEDAKNEPTTPEDPFTESAPYERYFENLHTTRTTKTSNNTLSKLPPFTKPAFDLALSKTHPKHIPELTRLKTLHTCQFPQWKFELSQGFNLLFYGFGSKRSLLNSFAEFCLSSHPVITVNGYHPTCSISQILRTIIDGLLNHTGPYGSIQDQTSLIQTYFTSPDRQIPQLYILIHNIDGANLRSEKTQTALATLAETPNIYLVGSVDHIGSSLMWDAGLAGRFGWCWHDVTTFENYKEETSFENGVLGIVGSTAGGGVQGVVTVLRSLNANARRIFRVLAEWQVESEDGGNGERGGGGAGGLSYDAFYTMASERFLVSNDVNFRTQLTEFRDHKIIMWGKGADKGDLLSIPYEKGLVEQVLEVMKEKGL</sequence>
<dbReference type="AlphaFoldDB" id="A0AAD5WXZ9"/>
<comment type="subunit">
    <text evidence="5">Component of the origin recognition complex (ORC).</text>
</comment>
<feature type="compositionally biased region" description="Basic and acidic residues" evidence="6">
    <location>
        <begin position="158"/>
        <end position="167"/>
    </location>
</feature>
<dbReference type="PANTHER" id="PTHR14052">
    <property type="entry name" value="ORIGIN RECOGNITION COMPLEX SUBUNIT 2"/>
    <property type="match status" value="1"/>
</dbReference>
<dbReference type="GO" id="GO:0005664">
    <property type="term" value="C:nuclear origin of replication recognition complex"/>
    <property type="evidence" value="ECO:0007669"/>
    <property type="project" value="UniProtKB-UniRule"/>
</dbReference>